<dbReference type="PANTHER" id="PTHR43019">
    <property type="entry name" value="SERINE ENDOPROTEASE DEGS"/>
    <property type="match status" value="1"/>
</dbReference>
<dbReference type="SUPFAM" id="SSF50494">
    <property type="entry name" value="Trypsin-like serine proteases"/>
    <property type="match status" value="1"/>
</dbReference>
<evidence type="ECO:0000313" key="4">
    <source>
        <dbReference type="Proteomes" id="UP001316087"/>
    </source>
</evidence>
<keyword evidence="4" id="KW-1185">Reference proteome</keyword>
<keyword evidence="2" id="KW-0812">Transmembrane</keyword>
<dbReference type="GO" id="GO:0006508">
    <property type="term" value="P:proteolysis"/>
    <property type="evidence" value="ECO:0007669"/>
    <property type="project" value="UniProtKB-KW"/>
</dbReference>
<evidence type="ECO:0000256" key="2">
    <source>
        <dbReference type="SAM" id="Phobius"/>
    </source>
</evidence>
<gene>
    <name evidence="3" type="ORF">LZ480_05310</name>
</gene>
<dbReference type="PANTHER" id="PTHR43019:SF23">
    <property type="entry name" value="PROTEASE DO-LIKE 5, CHLOROPLASTIC"/>
    <property type="match status" value="1"/>
</dbReference>
<accession>A0ABS9UAF7</accession>
<evidence type="ECO:0000256" key="1">
    <source>
        <dbReference type="ARBA" id="ARBA00022825"/>
    </source>
</evidence>
<reference evidence="3 4" key="1">
    <citation type="submission" date="2022-03" db="EMBL/GenBank/DDBJ databases">
        <authorList>
            <person name="Jo J.-H."/>
            <person name="Im W.-T."/>
        </authorList>
    </citation>
    <scope>NUCLEOTIDE SEQUENCE [LARGE SCALE GENOMIC DNA]</scope>
    <source>
        <strain evidence="3 4">MA9</strain>
    </source>
</reference>
<sequence length="280" mass="31113">MAENKTTEELTEEEFLELVLDEQEKALAKERERRLNPVPNKPRRQKPVVLIVVWLMALTLIFNTFAVIFNIYSIPAIEFLKVSAKLSNQEDVQLYKKAVVTINTDSGKGTGFAVSEDGYIITNEHVIDNALTITVVFPDDTLYKAQIIESYEDFDLALLKIEATDIPYLKLADSSSFKQNEHVYFIGNPLAFSGIANEGEILGYTNAIGVTPDIIMMNAPVYRGNSGSPVINEAGEVIGVVFATGSRENYGKVGLFIPIENVHSQFNLLQQKSSTSKRGE</sequence>
<comment type="caution">
    <text evidence="3">The sequence shown here is derived from an EMBL/GenBank/DDBJ whole genome shotgun (WGS) entry which is preliminary data.</text>
</comment>
<dbReference type="InterPro" id="IPR001940">
    <property type="entry name" value="Peptidase_S1C"/>
</dbReference>
<protein>
    <submittedName>
        <fullName evidence="3">Serine protease</fullName>
    </submittedName>
</protein>
<keyword evidence="1" id="KW-0378">Hydrolase</keyword>
<feature type="transmembrane region" description="Helical" evidence="2">
    <location>
        <begin position="48"/>
        <end position="72"/>
    </location>
</feature>
<keyword evidence="2" id="KW-1133">Transmembrane helix</keyword>
<dbReference type="InterPro" id="IPR009003">
    <property type="entry name" value="Peptidase_S1_PA"/>
</dbReference>
<evidence type="ECO:0000313" key="3">
    <source>
        <dbReference type="EMBL" id="MCH7321304.1"/>
    </source>
</evidence>
<dbReference type="Gene3D" id="2.40.10.120">
    <property type="match status" value="1"/>
</dbReference>
<dbReference type="EMBL" id="JAKZFC010000001">
    <property type="protein sequence ID" value="MCH7321304.1"/>
    <property type="molecule type" value="Genomic_DNA"/>
</dbReference>
<keyword evidence="3" id="KW-0645">Protease</keyword>
<keyword evidence="2" id="KW-0472">Membrane</keyword>
<dbReference type="Proteomes" id="UP001316087">
    <property type="component" value="Unassembled WGS sequence"/>
</dbReference>
<keyword evidence="1" id="KW-0720">Serine protease</keyword>
<proteinExistence type="predicted"/>
<dbReference type="Pfam" id="PF13365">
    <property type="entry name" value="Trypsin_2"/>
    <property type="match status" value="1"/>
</dbReference>
<dbReference type="RefSeq" id="WP_241368335.1">
    <property type="nucleotide sequence ID" value="NZ_JAKZFC010000001.1"/>
</dbReference>
<organism evidence="3 4">
    <name type="scientific">Solibacillus palustris</name>
    <dbReference type="NCBI Taxonomy" id="2908203"/>
    <lineage>
        <taxon>Bacteria</taxon>
        <taxon>Bacillati</taxon>
        <taxon>Bacillota</taxon>
        <taxon>Bacilli</taxon>
        <taxon>Bacillales</taxon>
        <taxon>Caryophanaceae</taxon>
        <taxon>Solibacillus</taxon>
    </lineage>
</organism>
<dbReference type="GO" id="GO:0008233">
    <property type="term" value="F:peptidase activity"/>
    <property type="evidence" value="ECO:0007669"/>
    <property type="project" value="UniProtKB-KW"/>
</dbReference>
<name>A0ABS9UAF7_9BACL</name>
<dbReference type="PRINTS" id="PR00834">
    <property type="entry name" value="PROTEASES2C"/>
</dbReference>